<name>A0A1I1LZM7_9ACTN</name>
<keyword evidence="4" id="KW-1185">Reference proteome</keyword>
<dbReference type="OrthoDB" id="4229919at2"/>
<feature type="compositionally biased region" description="Polar residues" evidence="1">
    <location>
        <begin position="143"/>
        <end position="152"/>
    </location>
</feature>
<proteinExistence type="predicted"/>
<feature type="transmembrane region" description="Helical" evidence="2">
    <location>
        <begin position="36"/>
        <end position="54"/>
    </location>
</feature>
<evidence type="ECO:0000256" key="1">
    <source>
        <dbReference type="SAM" id="MobiDB-lite"/>
    </source>
</evidence>
<keyword evidence="2" id="KW-0472">Membrane</keyword>
<keyword evidence="2" id="KW-0812">Transmembrane</keyword>
<dbReference type="Proteomes" id="UP000199207">
    <property type="component" value="Unassembled WGS sequence"/>
</dbReference>
<dbReference type="AlphaFoldDB" id="A0A1I1LZM7"/>
<evidence type="ECO:0000256" key="2">
    <source>
        <dbReference type="SAM" id="Phobius"/>
    </source>
</evidence>
<dbReference type="Pfam" id="PF11298">
    <property type="entry name" value="DUF3099"/>
    <property type="match status" value="1"/>
</dbReference>
<keyword evidence="2" id="KW-1133">Transmembrane helix</keyword>
<reference evidence="3 4" key="1">
    <citation type="submission" date="2016-10" db="EMBL/GenBank/DDBJ databases">
        <authorList>
            <person name="de Groot N.N."/>
        </authorList>
    </citation>
    <scope>NUCLEOTIDE SEQUENCE [LARGE SCALE GENOMIC DNA]</scope>
    <source>
        <strain evidence="3 4">CGMCC 4.5739</strain>
    </source>
</reference>
<evidence type="ECO:0000313" key="4">
    <source>
        <dbReference type="Proteomes" id="UP000199207"/>
    </source>
</evidence>
<gene>
    <name evidence="3" type="ORF">SAMN05421773_10634</name>
</gene>
<evidence type="ECO:0008006" key="5">
    <source>
        <dbReference type="Google" id="ProtNLM"/>
    </source>
</evidence>
<dbReference type="STRING" id="910347.SAMN05421773_10634"/>
<accession>A0A1I1LZM7</accession>
<feature type="compositionally biased region" description="Basic and acidic residues" evidence="1">
    <location>
        <begin position="115"/>
        <end position="131"/>
    </location>
</feature>
<feature type="region of interest" description="Disordered" evidence="1">
    <location>
        <begin position="85"/>
        <end position="152"/>
    </location>
</feature>
<dbReference type="EMBL" id="FOLM01000006">
    <property type="protein sequence ID" value="SFC78579.1"/>
    <property type="molecule type" value="Genomic_DNA"/>
</dbReference>
<organism evidence="3 4">
    <name type="scientific">Streptomyces aidingensis</name>
    <dbReference type="NCBI Taxonomy" id="910347"/>
    <lineage>
        <taxon>Bacteria</taxon>
        <taxon>Bacillati</taxon>
        <taxon>Actinomycetota</taxon>
        <taxon>Actinomycetes</taxon>
        <taxon>Kitasatosporales</taxon>
        <taxon>Streptomycetaceae</taxon>
        <taxon>Streptomyces</taxon>
    </lineage>
</organism>
<protein>
    <recommendedName>
        <fullName evidence="5">DUF3099 domain-containing protein</fullName>
    </recommendedName>
</protein>
<dbReference type="InterPro" id="IPR021449">
    <property type="entry name" value="DUF3099"/>
</dbReference>
<evidence type="ECO:0000313" key="3">
    <source>
        <dbReference type="EMBL" id="SFC78579.1"/>
    </source>
</evidence>
<sequence>MRGRRGRRGGKSQEVYRITGAPVSLSDDVRGRQRRYVISMLIRTVAVVLTLVLWNVSTPLAVATLVLGAVLPYVAVVMANAGRENASSLPRTGAAGPAEPAEHPPALPPAAGRGPEQDGDRGSDRGEDRGGRGTPGSPGAPGENNSPGTQGS</sequence>
<feature type="transmembrane region" description="Helical" evidence="2">
    <location>
        <begin position="60"/>
        <end position="81"/>
    </location>
</feature>